<organism evidence="2 3">
    <name type="scientific">Parabacteroides distasonis</name>
    <dbReference type="NCBI Taxonomy" id="823"/>
    <lineage>
        <taxon>Bacteria</taxon>
        <taxon>Pseudomonadati</taxon>
        <taxon>Bacteroidota</taxon>
        <taxon>Bacteroidia</taxon>
        <taxon>Bacteroidales</taxon>
        <taxon>Tannerellaceae</taxon>
        <taxon>Parabacteroides</taxon>
    </lineage>
</organism>
<evidence type="ECO:0000313" key="3">
    <source>
        <dbReference type="Proteomes" id="UP000310032"/>
    </source>
</evidence>
<dbReference type="AlphaFoldDB" id="A0A4S2F4E9"/>
<gene>
    <name evidence="2" type="ORF">E5342_00445</name>
</gene>
<protein>
    <submittedName>
        <fullName evidence="2">Uncharacterized protein</fullName>
    </submittedName>
</protein>
<dbReference type="Proteomes" id="UP000310032">
    <property type="component" value="Unassembled WGS sequence"/>
</dbReference>
<evidence type="ECO:0000313" key="2">
    <source>
        <dbReference type="EMBL" id="TGY63858.1"/>
    </source>
</evidence>
<name>A0A4S2F4E9_PARDI</name>
<dbReference type="SUPFAM" id="SSF52540">
    <property type="entry name" value="P-loop containing nucleoside triphosphate hydrolases"/>
    <property type="match status" value="1"/>
</dbReference>
<dbReference type="EMBL" id="SRYM01000001">
    <property type="protein sequence ID" value="TGY63858.1"/>
    <property type="molecule type" value="Genomic_DNA"/>
</dbReference>
<proteinExistence type="predicted"/>
<dbReference type="Gene3D" id="3.40.50.300">
    <property type="entry name" value="P-loop containing nucleotide triphosphate hydrolases"/>
    <property type="match status" value="1"/>
</dbReference>
<dbReference type="RefSeq" id="WP_135958567.1">
    <property type="nucleotide sequence ID" value="NZ_SRYM01000001.1"/>
</dbReference>
<accession>A0A4S2F4E9</accession>
<evidence type="ECO:0000256" key="1">
    <source>
        <dbReference type="SAM" id="MobiDB-lite"/>
    </source>
</evidence>
<feature type="region of interest" description="Disordered" evidence="1">
    <location>
        <begin position="1"/>
        <end position="47"/>
    </location>
</feature>
<reference evidence="2 3" key="1">
    <citation type="submission" date="2019-04" db="EMBL/GenBank/DDBJ databases">
        <title>Microbes associate with the intestines of laboratory mice.</title>
        <authorList>
            <person name="Navarre W."/>
            <person name="Wong E."/>
            <person name="Huang K."/>
            <person name="Tropini C."/>
            <person name="Ng K."/>
            <person name="Yu B."/>
        </authorList>
    </citation>
    <scope>NUCLEOTIDE SEQUENCE [LARGE SCALE GENOMIC DNA]</scope>
    <source>
        <strain evidence="2 3">NM39_I3</strain>
    </source>
</reference>
<sequence>MADIDFSSPADESNRKTQNKGGISTSSTNIRQDILTQDNDVETENDPNKITVTIADETTPLVILFGPPSCGKTMTLVRLARYLRGLNGYTIQPVTSFRPSTDKNYKEICTHFDSMINSENAADSTNLINFMLVKILYQGKSICQILEAPGEHYFNPQVPTGKPEDIRYINTIINSKNRKIWAIIVEPDHTNKNMKNEQDRKNYVDKITNLKKNIKSRDKILFVFNKIDETPYIINPGKVQMREAMREIRNLYPNVFVPFKNEVPIFKWWKEYNFEFIAFQTGSYPKCTDGTLGFENGHDIYPENFWKTIVKLIRG</sequence>
<comment type="caution">
    <text evidence="2">The sequence shown here is derived from an EMBL/GenBank/DDBJ whole genome shotgun (WGS) entry which is preliminary data.</text>
</comment>
<dbReference type="InterPro" id="IPR027417">
    <property type="entry name" value="P-loop_NTPase"/>
</dbReference>
<feature type="compositionally biased region" description="Polar residues" evidence="1">
    <location>
        <begin position="19"/>
        <end position="38"/>
    </location>
</feature>